<comment type="similarity">
    <text evidence="1">Belongs to the carbohydrate kinase PfkB family.</text>
</comment>
<keyword evidence="9" id="KW-1185">Reference proteome</keyword>
<dbReference type="CDD" id="cd01164">
    <property type="entry name" value="FruK_PfkB_like"/>
    <property type="match status" value="1"/>
</dbReference>
<organism evidence="8 9">
    <name type="scientific">Williamsia marianensis</name>
    <dbReference type="NCBI Taxonomy" id="85044"/>
    <lineage>
        <taxon>Bacteria</taxon>
        <taxon>Bacillati</taxon>
        <taxon>Actinomycetota</taxon>
        <taxon>Actinomycetes</taxon>
        <taxon>Mycobacteriales</taxon>
        <taxon>Nocardiaceae</taxon>
        <taxon>Williamsia</taxon>
    </lineage>
</organism>
<evidence type="ECO:0000313" key="8">
    <source>
        <dbReference type="EMBL" id="MDV7136577.1"/>
    </source>
</evidence>
<dbReference type="RefSeq" id="WP_317714562.1">
    <property type="nucleotide sequence ID" value="NZ_JAWLUM010000004.1"/>
</dbReference>
<keyword evidence="4" id="KW-0418">Kinase</keyword>
<dbReference type="EMBL" id="JAWLUM010000004">
    <property type="protein sequence ID" value="MDV7136577.1"/>
    <property type="molecule type" value="Genomic_DNA"/>
</dbReference>
<dbReference type="Proteomes" id="UP001185792">
    <property type="component" value="Unassembled WGS sequence"/>
</dbReference>
<keyword evidence="5" id="KW-0067">ATP-binding</keyword>
<evidence type="ECO:0000313" key="9">
    <source>
        <dbReference type="Proteomes" id="UP001185792"/>
    </source>
</evidence>
<protein>
    <submittedName>
        <fullName evidence="8">1-phosphofructokinase family hexose kinase</fullName>
    </submittedName>
</protein>
<evidence type="ECO:0000256" key="2">
    <source>
        <dbReference type="ARBA" id="ARBA00022679"/>
    </source>
</evidence>
<dbReference type="PROSITE" id="PS00583">
    <property type="entry name" value="PFKB_KINASES_1"/>
    <property type="match status" value="1"/>
</dbReference>
<dbReference type="InterPro" id="IPR017583">
    <property type="entry name" value="Tagatose/fructose_Pkinase"/>
</dbReference>
<evidence type="ECO:0000256" key="4">
    <source>
        <dbReference type="ARBA" id="ARBA00022777"/>
    </source>
</evidence>
<sequence>MAPILTLTLNPALDIHTSVPELIPTDKMRCSTARYDPGGGGVNVARAVVALGGTAEAVITSGSYSGAHIRTMLGKDGIAVHAVTIANPTRESFTVTEEWTGQQYRFVLPGPHLTSGEEKRCLQAVARCASGADYLVVSGSVPPGCSDSIFAGLARIAEKHDCRLIVDTAGPTLKLVSGAYLIKPSLRELRECVGNSLIDRASQVAAARDLIDAGVSEIVVISYGSNGAMVITFEEATDVASIHVPEGSGVGAGDNMVAAITYALDQGWSLIDAVRFGTAAGAATLLTPGTQPCRRVDVDRLLQQSPR</sequence>
<keyword evidence="3" id="KW-0547">Nucleotide-binding</keyword>
<evidence type="ECO:0000256" key="5">
    <source>
        <dbReference type="ARBA" id="ARBA00022840"/>
    </source>
</evidence>
<dbReference type="NCBIfam" id="TIGR03168">
    <property type="entry name" value="1-PFK"/>
    <property type="match status" value="1"/>
</dbReference>
<name>A0ABU4EZ95_WILMA</name>
<keyword evidence="2 6" id="KW-0808">Transferase</keyword>
<evidence type="ECO:0000256" key="6">
    <source>
        <dbReference type="PIRNR" id="PIRNR000535"/>
    </source>
</evidence>
<dbReference type="Pfam" id="PF00294">
    <property type="entry name" value="PfkB"/>
    <property type="match status" value="1"/>
</dbReference>
<evidence type="ECO:0000259" key="7">
    <source>
        <dbReference type="Pfam" id="PF00294"/>
    </source>
</evidence>
<dbReference type="PIRSF" id="PIRSF000535">
    <property type="entry name" value="1PFK/6PFK/LacC"/>
    <property type="match status" value="1"/>
</dbReference>
<dbReference type="PANTHER" id="PTHR46566">
    <property type="entry name" value="1-PHOSPHOFRUCTOKINASE-RELATED"/>
    <property type="match status" value="1"/>
</dbReference>
<dbReference type="PANTHER" id="PTHR46566:SF2">
    <property type="entry name" value="ATP-DEPENDENT 6-PHOSPHOFRUCTOKINASE ISOZYME 2"/>
    <property type="match status" value="1"/>
</dbReference>
<reference evidence="8 9" key="1">
    <citation type="submission" date="2023-10" db="EMBL/GenBank/DDBJ databases">
        <title>Development of a sustainable strategy for remediation of hydrocarbon-contaminated territories based on the waste exchange concept.</title>
        <authorList>
            <person name="Krivoruchko A."/>
        </authorList>
    </citation>
    <scope>NUCLEOTIDE SEQUENCE [LARGE SCALE GENOMIC DNA]</scope>
    <source>
        <strain evidence="8 9">IEGM 1236</strain>
    </source>
</reference>
<dbReference type="SUPFAM" id="SSF53613">
    <property type="entry name" value="Ribokinase-like"/>
    <property type="match status" value="1"/>
</dbReference>
<accession>A0ABU4EZ95</accession>
<comment type="caution">
    <text evidence="8">The sequence shown here is derived from an EMBL/GenBank/DDBJ whole genome shotgun (WGS) entry which is preliminary data.</text>
</comment>
<dbReference type="InterPro" id="IPR002173">
    <property type="entry name" value="Carboh/pur_kinase_PfkB_CS"/>
</dbReference>
<proteinExistence type="inferred from homology"/>
<dbReference type="InterPro" id="IPR029056">
    <property type="entry name" value="Ribokinase-like"/>
</dbReference>
<evidence type="ECO:0000256" key="1">
    <source>
        <dbReference type="ARBA" id="ARBA00010688"/>
    </source>
</evidence>
<dbReference type="InterPro" id="IPR011611">
    <property type="entry name" value="PfkB_dom"/>
</dbReference>
<gene>
    <name evidence="8" type="ORF">R4198_23025</name>
</gene>
<dbReference type="Gene3D" id="3.40.1190.20">
    <property type="match status" value="1"/>
</dbReference>
<feature type="domain" description="Carbohydrate kinase PfkB" evidence="7">
    <location>
        <begin position="22"/>
        <end position="293"/>
    </location>
</feature>
<evidence type="ECO:0000256" key="3">
    <source>
        <dbReference type="ARBA" id="ARBA00022741"/>
    </source>
</evidence>